<dbReference type="Proteomes" id="UP000515151">
    <property type="component" value="Chromosome 7"/>
</dbReference>
<evidence type="ECO:0000259" key="2">
    <source>
        <dbReference type="SMART" id="SM01037"/>
    </source>
</evidence>
<keyword evidence="3" id="KW-1185">Reference proteome</keyword>
<dbReference type="GeneID" id="116213211"/>
<gene>
    <name evidence="4" type="primary">LOC116213211</name>
</gene>
<dbReference type="GO" id="GO:0006952">
    <property type="term" value="P:defense response"/>
    <property type="evidence" value="ECO:0007669"/>
    <property type="project" value="InterPro"/>
</dbReference>
<evidence type="ECO:0000256" key="1">
    <source>
        <dbReference type="ARBA" id="ARBA00038242"/>
    </source>
</evidence>
<dbReference type="InterPro" id="IPR052006">
    <property type="entry name" value="MLP-like"/>
</dbReference>
<dbReference type="InterPro" id="IPR023393">
    <property type="entry name" value="START-like_dom_sf"/>
</dbReference>
<protein>
    <submittedName>
        <fullName evidence="4">MLP-like protein 43</fullName>
    </submittedName>
</protein>
<dbReference type="Pfam" id="PF00407">
    <property type="entry name" value="Bet_v_1"/>
    <property type="match status" value="1"/>
</dbReference>
<feature type="domain" description="Bet v I/Major latex protein" evidence="2">
    <location>
        <begin position="2"/>
        <end position="145"/>
    </location>
</feature>
<dbReference type="PANTHER" id="PTHR31338:SF16">
    <property type="entry name" value="POLYKETIDE CYCLASE_DEHYDRASE AND LIPID TRANSPORT SUPERFAMILY PROTEIN"/>
    <property type="match status" value="1"/>
</dbReference>
<evidence type="ECO:0000313" key="3">
    <source>
        <dbReference type="Proteomes" id="UP000515151"/>
    </source>
</evidence>
<organism evidence="3 4">
    <name type="scientific">Punica granatum</name>
    <name type="common">Pomegranate</name>
    <dbReference type="NCBI Taxonomy" id="22663"/>
    <lineage>
        <taxon>Eukaryota</taxon>
        <taxon>Viridiplantae</taxon>
        <taxon>Streptophyta</taxon>
        <taxon>Embryophyta</taxon>
        <taxon>Tracheophyta</taxon>
        <taxon>Spermatophyta</taxon>
        <taxon>Magnoliopsida</taxon>
        <taxon>eudicotyledons</taxon>
        <taxon>Gunneridae</taxon>
        <taxon>Pentapetalae</taxon>
        <taxon>rosids</taxon>
        <taxon>malvids</taxon>
        <taxon>Myrtales</taxon>
        <taxon>Lythraceae</taxon>
        <taxon>Punica</taxon>
    </lineage>
</organism>
<comment type="similarity">
    <text evidence="1">Belongs to the MLP family.</text>
</comment>
<name>A0A6P8E9J3_PUNGR</name>
<dbReference type="OrthoDB" id="1567931at2759"/>
<reference evidence="4" key="2">
    <citation type="submission" date="2025-08" db="UniProtKB">
        <authorList>
            <consortium name="RefSeq"/>
        </authorList>
    </citation>
    <scope>IDENTIFICATION</scope>
    <source>
        <tissue evidence="4">Leaf</tissue>
    </source>
</reference>
<evidence type="ECO:0000313" key="4">
    <source>
        <dbReference type="RefSeq" id="XP_031403930.1"/>
    </source>
</evidence>
<dbReference type="RefSeq" id="XP_031403930.1">
    <property type="nucleotide sequence ID" value="XM_031548070.1"/>
</dbReference>
<dbReference type="AlphaFoldDB" id="A0A6P8E9J3"/>
<dbReference type="SUPFAM" id="SSF55961">
    <property type="entry name" value="Bet v1-like"/>
    <property type="match status" value="1"/>
</dbReference>
<accession>A0A6P8E9J3</accession>
<reference evidence="3" key="1">
    <citation type="journal article" date="2020" name="Plant Biotechnol. J.">
        <title>The pomegranate (Punica granatum L.) draft genome dissects genetic divergence between soft- and hard-seeded cultivars.</title>
        <authorList>
            <person name="Luo X."/>
            <person name="Li H."/>
            <person name="Wu Z."/>
            <person name="Yao W."/>
            <person name="Zhao P."/>
            <person name="Cao D."/>
            <person name="Yu H."/>
            <person name="Li K."/>
            <person name="Poudel K."/>
            <person name="Zhao D."/>
            <person name="Zhang F."/>
            <person name="Xia X."/>
            <person name="Chen L."/>
            <person name="Wang Q."/>
            <person name="Jing D."/>
            <person name="Cao S."/>
        </authorList>
    </citation>
    <scope>NUCLEOTIDE SEQUENCE [LARGE SCALE GENOMIC DNA]</scope>
    <source>
        <strain evidence="3">cv. Tunisia</strain>
    </source>
</reference>
<dbReference type="InterPro" id="IPR000916">
    <property type="entry name" value="Bet_v_I/MLP"/>
</dbReference>
<dbReference type="SMART" id="SM01037">
    <property type="entry name" value="Bet_v_1"/>
    <property type="match status" value="1"/>
</dbReference>
<dbReference type="Gene3D" id="3.30.530.20">
    <property type="match status" value="1"/>
</dbReference>
<sequence length="145" mass="16260">MAQMAMISAQVEIKSPADAFYGFFKEKLPQLPLLFPQLVKSFKFVEGTEVRDGAVICCEYFIGSPMTAKMKLEVDELSKSIKFIPMEGDLLKQYKSIHFKLEFQFGSIKIIIEFEKAGEASPNPDSYIEACSMVLKQLDASISLA</sequence>
<proteinExistence type="inferred from homology"/>
<dbReference type="PANTHER" id="PTHR31338">
    <property type="entry name" value="POLYKETIDE CYCLASE/DEHYDRASE AND LIPID TRANSPORT SUPERFAMILY PROTEIN"/>
    <property type="match status" value="1"/>
</dbReference>